<keyword evidence="7" id="KW-1185">Reference proteome</keyword>
<dbReference type="PANTHER" id="PTHR43333">
    <property type="entry name" value="2-HACID_DH_C DOMAIN-CONTAINING PROTEIN"/>
    <property type="match status" value="1"/>
</dbReference>
<accession>A0A2G3EB63</accession>
<dbReference type="AlphaFoldDB" id="A0A2G3EB63"/>
<evidence type="ECO:0000256" key="3">
    <source>
        <dbReference type="ARBA" id="ARBA00023027"/>
    </source>
</evidence>
<protein>
    <submittedName>
        <fullName evidence="6">4-phosphoerythronate dehydrogenase</fullName>
    </submittedName>
</protein>
<dbReference type="InterPro" id="IPR036291">
    <property type="entry name" value="NAD(P)-bd_dom_sf"/>
</dbReference>
<dbReference type="Pfam" id="PF02826">
    <property type="entry name" value="2-Hacid_dh_C"/>
    <property type="match status" value="1"/>
</dbReference>
<comment type="caution">
    <text evidence="6">The sequence shown here is derived from an EMBL/GenBank/DDBJ whole genome shotgun (WGS) entry which is preliminary data.</text>
</comment>
<sequence>MKLLVTSAIKLSNEQIAQLSKKNELIFVENEKAISLDAIELEAIEGIVCNFFFVNNSLDIFPNLRFVQLTSVGTERVSVKELQRRNIRFYNIRTAYAIPMAEFALAELLNIYKNARFFISNQERKHWVKNREILEIAGKKALILGYGTVGRSIAQRLKAFDVEVIGMSRSKKYDEYCDGFITKESLDDIIPEIDIFILCLPKTDATYHIIDDKRLERMKDTATIINVARGSLIDEKRLIDLIDGGKFLGVALDVFEEEPLSESSKLWEYDNVYITPHNSFVSETINQRIFEELMENLEEE</sequence>
<comment type="similarity">
    <text evidence="1 4">Belongs to the D-isomer specific 2-hydroxyacid dehydrogenase family.</text>
</comment>
<name>A0A2G3EB63_9FIRM</name>
<dbReference type="InterPro" id="IPR006139">
    <property type="entry name" value="D-isomer_2_OHA_DH_cat_dom"/>
</dbReference>
<dbReference type="Gene3D" id="3.40.50.720">
    <property type="entry name" value="NAD(P)-binding Rossmann-like Domain"/>
    <property type="match status" value="2"/>
</dbReference>
<evidence type="ECO:0000259" key="5">
    <source>
        <dbReference type="SMART" id="SM00997"/>
    </source>
</evidence>
<evidence type="ECO:0000256" key="1">
    <source>
        <dbReference type="ARBA" id="ARBA00005854"/>
    </source>
</evidence>
<feature type="domain" description="S-adenosyl-L-homocysteine hydrolase NAD binding" evidence="5">
    <location>
        <begin position="130"/>
        <end position="255"/>
    </location>
</feature>
<keyword evidence="2 4" id="KW-0560">Oxidoreductase</keyword>
<dbReference type="SMART" id="SM00997">
    <property type="entry name" value="AdoHcyase_NAD"/>
    <property type="match status" value="1"/>
</dbReference>
<dbReference type="Proteomes" id="UP000224317">
    <property type="component" value="Unassembled WGS sequence"/>
</dbReference>
<evidence type="ECO:0000313" key="7">
    <source>
        <dbReference type="Proteomes" id="UP000224317"/>
    </source>
</evidence>
<dbReference type="Pfam" id="PF00389">
    <property type="entry name" value="2-Hacid_dh"/>
    <property type="match status" value="1"/>
</dbReference>
<dbReference type="GO" id="GO:0016616">
    <property type="term" value="F:oxidoreductase activity, acting on the CH-OH group of donors, NAD or NADP as acceptor"/>
    <property type="evidence" value="ECO:0007669"/>
    <property type="project" value="InterPro"/>
</dbReference>
<dbReference type="PANTHER" id="PTHR43333:SF1">
    <property type="entry name" value="D-ISOMER SPECIFIC 2-HYDROXYACID DEHYDROGENASE NAD-BINDING DOMAIN-CONTAINING PROTEIN"/>
    <property type="match status" value="1"/>
</dbReference>
<evidence type="ECO:0000256" key="4">
    <source>
        <dbReference type="RuleBase" id="RU003719"/>
    </source>
</evidence>
<evidence type="ECO:0000256" key="2">
    <source>
        <dbReference type="ARBA" id="ARBA00023002"/>
    </source>
</evidence>
<dbReference type="InterPro" id="IPR006140">
    <property type="entry name" value="D-isomer_DH_NAD-bd"/>
</dbReference>
<proteinExistence type="inferred from homology"/>
<dbReference type="SUPFAM" id="SSF51735">
    <property type="entry name" value="NAD(P)-binding Rossmann-fold domains"/>
    <property type="match status" value="1"/>
</dbReference>
<dbReference type="InterPro" id="IPR015878">
    <property type="entry name" value="Ado_hCys_hydrolase_NAD-bd"/>
</dbReference>
<dbReference type="SUPFAM" id="SSF52283">
    <property type="entry name" value="Formate/glycerate dehydrogenase catalytic domain-like"/>
    <property type="match status" value="1"/>
</dbReference>
<reference evidence="6" key="1">
    <citation type="submission" date="2017-10" db="EMBL/GenBank/DDBJ databases">
        <title>Resolving the taxonomy of Roseburia spp., Eubacterium rectale and Agathobacter spp. through phylogenomic analysis.</title>
        <authorList>
            <person name="Sheridan P.O."/>
            <person name="Walker A.W."/>
            <person name="Duncan S.H."/>
            <person name="Scott K.P."/>
            <person name="Toole P.W.O."/>
            <person name="Luis P."/>
            <person name="Flint H.J."/>
        </authorList>
    </citation>
    <scope>NUCLEOTIDE SEQUENCE [LARGE SCALE GENOMIC DNA]</scope>
    <source>
        <strain evidence="6">JK10</strain>
    </source>
</reference>
<dbReference type="CDD" id="cd05300">
    <property type="entry name" value="2-Hacid_dh_1"/>
    <property type="match status" value="1"/>
</dbReference>
<dbReference type="RefSeq" id="WP_099413194.1">
    <property type="nucleotide sequence ID" value="NZ_PDYH01000020.1"/>
</dbReference>
<keyword evidence="3" id="KW-0520">NAD</keyword>
<dbReference type="EMBL" id="PDYH01000020">
    <property type="protein sequence ID" value="PHU40395.1"/>
    <property type="molecule type" value="Genomic_DNA"/>
</dbReference>
<evidence type="ECO:0000313" key="6">
    <source>
        <dbReference type="EMBL" id="PHU40395.1"/>
    </source>
</evidence>
<organism evidence="6 7">
    <name type="scientific">Pseudobutyrivibrio ruminis</name>
    <dbReference type="NCBI Taxonomy" id="46206"/>
    <lineage>
        <taxon>Bacteria</taxon>
        <taxon>Bacillati</taxon>
        <taxon>Bacillota</taxon>
        <taxon>Clostridia</taxon>
        <taxon>Lachnospirales</taxon>
        <taxon>Lachnospiraceae</taxon>
        <taxon>Pseudobutyrivibrio</taxon>
    </lineage>
</organism>
<dbReference type="GO" id="GO:0051287">
    <property type="term" value="F:NAD binding"/>
    <property type="evidence" value="ECO:0007669"/>
    <property type="project" value="InterPro"/>
</dbReference>
<gene>
    <name evidence="6" type="ORF">CSX00_06400</name>
</gene>